<reference evidence="2 3" key="1">
    <citation type="submission" date="2024-05" db="EMBL/GenBank/DDBJ databases">
        <authorList>
            <person name="Wallberg A."/>
        </authorList>
    </citation>
    <scope>NUCLEOTIDE SEQUENCE [LARGE SCALE GENOMIC DNA]</scope>
</reference>
<dbReference type="Proteomes" id="UP001497623">
    <property type="component" value="Unassembled WGS sequence"/>
</dbReference>
<organism evidence="2 3">
    <name type="scientific">Meganyctiphanes norvegica</name>
    <name type="common">Northern krill</name>
    <name type="synonym">Thysanopoda norvegica</name>
    <dbReference type="NCBI Taxonomy" id="48144"/>
    <lineage>
        <taxon>Eukaryota</taxon>
        <taxon>Metazoa</taxon>
        <taxon>Ecdysozoa</taxon>
        <taxon>Arthropoda</taxon>
        <taxon>Crustacea</taxon>
        <taxon>Multicrustacea</taxon>
        <taxon>Malacostraca</taxon>
        <taxon>Eumalacostraca</taxon>
        <taxon>Eucarida</taxon>
        <taxon>Euphausiacea</taxon>
        <taxon>Euphausiidae</taxon>
        <taxon>Meganyctiphanes</taxon>
    </lineage>
</organism>
<sequence length="206" mass="22935">MVATFIEKTVSKSYVRLPGSGKNKEAGISFCDLSRGSSLAACITVPHHVSIPTSQNAKLTPSNQNISTTHKRQRTEDNTVGDNESNKRLRIDTTKEHGSRTSIENTATPVTYTAGPVIVSPQPISSNNCVPVTYRANNEPIREPQNPTKIFIISNPVEDVTKLRNENTQLRSENEVLQKQLSLFKQLIRNPQRLESVLQRLNERAC</sequence>
<dbReference type="EMBL" id="CAXKWB010003313">
    <property type="protein sequence ID" value="CAL4068922.1"/>
    <property type="molecule type" value="Genomic_DNA"/>
</dbReference>
<evidence type="ECO:0000256" key="1">
    <source>
        <dbReference type="SAM" id="MobiDB-lite"/>
    </source>
</evidence>
<feature type="region of interest" description="Disordered" evidence="1">
    <location>
        <begin position="53"/>
        <end position="88"/>
    </location>
</feature>
<keyword evidence="3" id="KW-1185">Reference proteome</keyword>
<accession>A0AAV2Q4W1</accession>
<feature type="compositionally biased region" description="Polar residues" evidence="1">
    <location>
        <begin position="53"/>
        <end position="68"/>
    </location>
</feature>
<evidence type="ECO:0000313" key="3">
    <source>
        <dbReference type="Proteomes" id="UP001497623"/>
    </source>
</evidence>
<dbReference type="AlphaFoldDB" id="A0AAV2Q4W1"/>
<comment type="caution">
    <text evidence="2">The sequence shown here is derived from an EMBL/GenBank/DDBJ whole genome shotgun (WGS) entry which is preliminary data.</text>
</comment>
<gene>
    <name evidence="2" type="ORF">MNOR_LOCUS7488</name>
</gene>
<evidence type="ECO:0000313" key="2">
    <source>
        <dbReference type="EMBL" id="CAL4068922.1"/>
    </source>
</evidence>
<proteinExistence type="predicted"/>
<protein>
    <submittedName>
        <fullName evidence="2">Uncharacterized protein</fullName>
    </submittedName>
</protein>
<name>A0AAV2Q4W1_MEGNR</name>